<dbReference type="STRING" id="292563.Cyast_2421"/>
<dbReference type="InterPro" id="IPR008984">
    <property type="entry name" value="SMAD_FHA_dom_sf"/>
</dbReference>
<keyword evidence="4" id="KW-0547">Nucleotide-binding</keyword>
<keyword evidence="7 8" id="KW-0472">Membrane</keyword>
<evidence type="ECO:0000256" key="3">
    <source>
        <dbReference type="ARBA" id="ARBA00022692"/>
    </source>
</evidence>
<dbReference type="GO" id="GO:0016020">
    <property type="term" value="C:membrane"/>
    <property type="evidence" value="ECO:0007669"/>
    <property type="project" value="UniProtKB-SubCell"/>
</dbReference>
<dbReference type="Gene3D" id="3.40.50.300">
    <property type="entry name" value="P-loop containing nucleotide triphosphate hydrolases"/>
    <property type="match status" value="1"/>
</dbReference>
<keyword evidence="3 8" id="KW-0812">Transmembrane</keyword>
<dbReference type="PATRIC" id="fig|292563.3.peg.2526"/>
<dbReference type="Pfam" id="PF01061">
    <property type="entry name" value="ABC2_membrane"/>
    <property type="match status" value="1"/>
</dbReference>
<dbReference type="SUPFAM" id="SSF52540">
    <property type="entry name" value="P-loop containing nucleoside triphosphate hydrolases"/>
    <property type="match status" value="1"/>
</dbReference>
<dbReference type="SMART" id="SM00382">
    <property type="entry name" value="AAA"/>
    <property type="match status" value="1"/>
</dbReference>
<reference evidence="12" key="1">
    <citation type="journal article" date="2013" name="Proc. Natl. Acad. Sci. U.S.A.">
        <title>Improving the coverage of the cyanobacterial phylum using diversity-driven genome sequencing.</title>
        <authorList>
            <person name="Shih P.M."/>
            <person name="Wu D."/>
            <person name="Latifi A."/>
            <person name="Axen S.D."/>
            <person name="Fewer D.P."/>
            <person name="Talla E."/>
            <person name="Calteau A."/>
            <person name="Cai F."/>
            <person name="Tandeau de Marsac N."/>
            <person name="Rippka R."/>
            <person name="Herdman M."/>
            <person name="Sivonen K."/>
            <person name="Coursin T."/>
            <person name="Laurent T."/>
            <person name="Goodwin L."/>
            <person name="Nolan M."/>
            <person name="Davenport K.W."/>
            <person name="Han C.S."/>
            <person name="Rubin E.M."/>
            <person name="Eisen J.A."/>
            <person name="Woyke T."/>
            <person name="Gugger M."/>
            <person name="Kerfeld C.A."/>
        </authorList>
    </citation>
    <scope>NUCLEOTIDE SEQUENCE [LARGE SCALE GENOMIC DNA]</scope>
    <source>
        <strain evidence="12">ATCC 29140 / PCC 7202</strain>
    </source>
</reference>
<dbReference type="Proteomes" id="UP000010483">
    <property type="component" value="Chromosome"/>
</dbReference>
<feature type="transmembrane region" description="Helical" evidence="8">
    <location>
        <begin position="634"/>
        <end position="659"/>
    </location>
</feature>
<keyword evidence="12" id="KW-1185">Reference proteome</keyword>
<dbReference type="BioCyc" id="CSTA292563:G1353-2424-MONOMER"/>
<dbReference type="InterPro" id="IPR027417">
    <property type="entry name" value="P-loop_NTPase"/>
</dbReference>
<dbReference type="PROSITE" id="PS00211">
    <property type="entry name" value="ABC_TRANSPORTER_1"/>
    <property type="match status" value="1"/>
</dbReference>
<feature type="transmembrane region" description="Helical" evidence="8">
    <location>
        <begin position="707"/>
        <end position="726"/>
    </location>
</feature>
<dbReference type="Gene3D" id="2.60.200.20">
    <property type="match status" value="2"/>
</dbReference>
<dbReference type="InterPro" id="IPR003439">
    <property type="entry name" value="ABC_transporter-like_ATP-bd"/>
</dbReference>
<dbReference type="InterPro" id="IPR013525">
    <property type="entry name" value="ABC2_TM"/>
</dbReference>
<protein>
    <submittedName>
        <fullName evidence="11">FHA modulated ABC efflux pump with fused ATPase and integral membrane subunits</fullName>
    </submittedName>
</protein>
<dbReference type="SUPFAM" id="SSF49879">
    <property type="entry name" value="SMAD/FHA domain"/>
    <property type="match status" value="2"/>
</dbReference>
<dbReference type="GO" id="GO:0016887">
    <property type="term" value="F:ATP hydrolysis activity"/>
    <property type="evidence" value="ECO:0007669"/>
    <property type="project" value="InterPro"/>
</dbReference>
<feature type="transmembrane region" description="Helical" evidence="8">
    <location>
        <begin position="786"/>
        <end position="806"/>
    </location>
</feature>
<dbReference type="GO" id="GO:0140359">
    <property type="term" value="F:ABC-type transporter activity"/>
    <property type="evidence" value="ECO:0007669"/>
    <property type="project" value="InterPro"/>
</dbReference>
<evidence type="ECO:0000256" key="4">
    <source>
        <dbReference type="ARBA" id="ARBA00022741"/>
    </source>
</evidence>
<dbReference type="eggNOG" id="COG0842">
    <property type="taxonomic scope" value="Bacteria"/>
</dbReference>
<dbReference type="InterPro" id="IPR050352">
    <property type="entry name" value="ABCG_transporters"/>
</dbReference>
<dbReference type="GO" id="GO:0005524">
    <property type="term" value="F:ATP binding"/>
    <property type="evidence" value="ECO:0007669"/>
    <property type="project" value="UniProtKB-KW"/>
</dbReference>
<feature type="transmembrane region" description="Helical" evidence="8">
    <location>
        <begin position="671"/>
        <end position="695"/>
    </location>
</feature>
<dbReference type="Pfam" id="PF00005">
    <property type="entry name" value="ABC_tran"/>
    <property type="match status" value="1"/>
</dbReference>
<feature type="transmembrane region" description="Helical" evidence="8">
    <location>
        <begin position="554"/>
        <end position="574"/>
    </location>
</feature>
<dbReference type="FunFam" id="3.40.50.300:FF:000474">
    <property type="entry name" value="Putative ABC transporter ATP-binding subunit"/>
    <property type="match status" value="1"/>
</dbReference>
<feature type="domain" description="ABC transporter" evidence="10">
    <location>
        <begin position="235"/>
        <end position="466"/>
    </location>
</feature>
<dbReference type="InterPro" id="IPR017871">
    <property type="entry name" value="ABC_transporter-like_CS"/>
</dbReference>
<evidence type="ECO:0000313" key="11">
    <source>
        <dbReference type="EMBL" id="AFZ48367.1"/>
    </source>
</evidence>
<dbReference type="EMBL" id="CP003940">
    <property type="protein sequence ID" value="AFZ48367.1"/>
    <property type="molecule type" value="Genomic_DNA"/>
</dbReference>
<name>K9YPH8_CYASC</name>
<dbReference type="eggNOG" id="COG1716">
    <property type="taxonomic scope" value="Bacteria"/>
</dbReference>
<dbReference type="PANTHER" id="PTHR48041:SF139">
    <property type="entry name" value="PROTEIN SCARLET"/>
    <property type="match status" value="1"/>
</dbReference>
<dbReference type="PROSITE" id="PS50006">
    <property type="entry name" value="FHA_DOMAIN"/>
    <property type="match status" value="2"/>
</dbReference>
<evidence type="ECO:0000259" key="9">
    <source>
        <dbReference type="PROSITE" id="PS50006"/>
    </source>
</evidence>
<accession>K9YPH8</accession>
<evidence type="ECO:0000256" key="5">
    <source>
        <dbReference type="ARBA" id="ARBA00022840"/>
    </source>
</evidence>
<dbReference type="InterPro" id="IPR000253">
    <property type="entry name" value="FHA_dom"/>
</dbReference>
<evidence type="ECO:0000259" key="10">
    <source>
        <dbReference type="PROSITE" id="PS50893"/>
    </source>
</evidence>
<evidence type="ECO:0000313" key="12">
    <source>
        <dbReference type="Proteomes" id="UP000010483"/>
    </source>
</evidence>
<feature type="domain" description="FHA" evidence="9">
    <location>
        <begin position="146"/>
        <end position="195"/>
    </location>
</feature>
<evidence type="ECO:0000256" key="6">
    <source>
        <dbReference type="ARBA" id="ARBA00022989"/>
    </source>
</evidence>
<feature type="domain" description="FHA" evidence="9">
    <location>
        <begin position="38"/>
        <end position="95"/>
    </location>
</feature>
<dbReference type="HOGENOM" id="CLU_012042_0_0_3"/>
<evidence type="ECO:0000256" key="8">
    <source>
        <dbReference type="SAM" id="Phobius"/>
    </source>
</evidence>
<evidence type="ECO:0000256" key="7">
    <source>
        <dbReference type="ARBA" id="ARBA00023136"/>
    </source>
</evidence>
<dbReference type="PANTHER" id="PTHR48041">
    <property type="entry name" value="ABC TRANSPORTER G FAMILY MEMBER 28"/>
    <property type="match status" value="1"/>
</dbReference>
<dbReference type="CDD" id="cd00060">
    <property type="entry name" value="FHA"/>
    <property type="match status" value="2"/>
</dbReference>
<dbReference type="InterPro" id="IPR003593">
    <property type="entry name" value="AAA+_ATPase"/>
</dbReference>
<keyword evidence="5" id="KW-0067">ATP-binding</keyword>
<gene>
    <name evidence="11" type="ordered locus">Cyast_2421</name>
</gene>
<proteinExistence type="predicted"/>
<comment type="subcellular location">
    <subcellularLocation>
        <location evidence="1">Membrane</location>
        <topology evidence="1">Multi-pass membrane protein</topology>
    </subcellularLocation>
</comment>
<dbReference type="PROSITE" id="PS50893">
    <property type="entry name" value="ABC_TRANSPORTER_2"/>
    <property type="match status" value="1"/>
</dbReference>
<feature type="transmembrane region" description="Helical" evidence="8">
    <location>
        <begin position="594"/>
        <end position="613"/>
    </location>
</feature>
<keyword evidence="2" id="KW-0813">Transport</keyword>
<dbReference type="AlphaFoldDB" id="K9YPH8"/>
<keyword evidence="6 8" id="KW-1133">Transmembrane helix</keyword>
<sequence>MNQSFSSNTVLESSLNPYIILNNQGITLPPMELFAPEHRLGRDPQMVDLLAPTDWNIVSRCQGKFVRGENNTYRIYDGDGQKRSSNGLFVNNRLISPQGHLLRNGDRIQIGQNPRDWVIIEYHSSMTSSGFTPPPIQSVSLLEKPIILGRDENADLRLDAPTVSRKHAVITKNNQGQYVLTDYSANGVFVNEQKVNGSRVINQDSLINIGPYRLVLQGNRLVIADQGDNIRLDAFNLIRVVKDQEGKDRTIINDISLPIEPGQFVALVGGSGAGKSTLMRTLLGIEPTTNGAVFINGEDLRQNFNIYRNQIGYVPQQDIIHKDLTVVEALEYSAKLRLPPDINIREIVSKTLHQIELVDYKNILVKNLSGGQLKRVSIGAELLADPKLFFLDEPTSGLDPGLDKKMMELLRKLADEGRTIILVTHATTNINMCDRLVFLGRGGHLCYYGEPKGAMDFFDISSENFADIYINLETIEAVVNKAQTFKNSSYYQENITNRLSLKNSNLSPQNNTITSVNHNQVSRQMMPEKAKPSLVKQTITLSQRYAKIVFRDKVNLSISLLTAPIGISLISLAIQIEPLVLGLDDNPKLASTALSVLFVFACANIWVGLSGSLQEIVKEADIYFRERLVNLDIFAYLFSKLSVLKLVTFLQSILIVIVVLLRFESPNSELIYWSMGVFITSFLTIFASINFGLMVSAMVKNITQANSLLPLLLIPQIIFSGVLFSMEDAGKYLSWLTISRWSVGAYGTLVDVNAMIPEPIILPDGSAIALGIPESLVYESSWNNLMINWLVLILHTLIYFVVTFILQKRKDL</sequence>
<organism evidence="11 12">
    <name type="scientific">Cyanobacterium stanieri (strain ATCC 29140 / PCC 7202)</name>
    <dbReference type="NCBI Taxonomy" id="292563"/>
    <lineage>
        <taxon>Bacteria</taxon>
        <taxon>Bacillati</taxon>
        <taxon>Cyanobacteriota</taxon>
        <taxon>Cyanophyceae</taxon>
        <taxon>Oscillatoriophycideae</taxon>
        <taxon>Chroococcales</taxon>
        <taxon>Geminocystaceae</taxon>
        <taxon>Cyanobacterium</taxon>
    </lineage>
</organism>
<evidence type="ECO:0000256" key="1">
    <source>
        <dbReference type="ARBA" id="ARBA00004141"/>
    </source>
</evidence>
<dbReference type="SMART" id="SM00240">
    <property type="entry name" value="FHA"/>
    <property type="match status" value="2"/>
</dbReference>
<dbReference type="Pfam" id="PF00498">
    <property type="entry name" value="FHA"/>
    <property type="match status" value="2"/>
</dbReference>
<dbReference type="eggNOG" id="COG1131">
    <property type="taxonomic scope" value="Bacteria"/>
</dbReference>
<evidence type="ECO:0000256" key="2">
    <source>
        <dbReference type="ARBA" id="ARBA00022448"/>
    </source>
</evidence>
<dbReference type="KEGG" id="csn:Cyast_2421"/>